<dbReference type="SUPFAM" id="SSF46689">
    <property type="entry name" value="Homeodomain-like"/>
    <property type="match status" value="2"/>
</dbReference>
<keyword evidence="3" id="KW-0804">Transcription</keyword>
<accession>A0A7X0EGN3</accession>
<feature type="domain" description="HTH araC/xylS-type" evidence="4">
    <location>
        <begin position="13"/>
        <end position="111"/>
    </location>
</feature>
<dbReference type="InterPro" id="IPR011256">
    <property type="entry name" value="Reg_factor_effector_dom_sf"/>
</dbReference>
<dbReference type="Pfam" id="PF12833">
    <property type="entry name" value="HTH_18"/>
    <property type="match status" value="1"/>
</dbReference>
<dbReference type="PRINTS" id="PR00032">
    <property type="entry name" value="HTHARAC"/>
</dbReference>
<evidence type="ECO:0000259" key="4">
    <source>
        <dbReference type="PROSITE" id="PS01124"/>
    </source>
</evidence>
<dbReference type="Gene3D" id="3.20.80.10">
    <property type="entry name" value="Regulatory factor, effector binding domain"/>
    <property type="match status" value="1"/>
</dbReference>
<name>A0A7X0EGN3_9PROT</name>
<proteinExistence type="predicted"/>
<organism evidence="5 6">
    <name type="scientific">Nitrospirillum iridis</name>
    <dbReference type="NCBI Taxonomy" id="765888"/>
    <lineage>
        <taxon>Bacteria</taxon>
        <taxon>Pseudomonadati</taxon>
        <taxon>Pseudomonadota</taxon>
        <taxon>Alphaproteobacteria</taxon>
        <taxon>Rhodospirillales</taxon>
        <taxon>Azospirillaceae</taxon>
        <taxon>Nitrospirillum</taxon>
    </lineage>
</organism>
<dbReference type="InterPro" id="IPR020449">
    <property type="entry name" value="Tscrpt_reg_AraC-type_HTH"/>
</dbReference>
<dbReference type="PROSITE" id="PS01124">
    <property type="entry name" value="HTH_ARAC_FAMILY_2"/>
    <property type="match status" value="1"/>
</dbReference>
<comment type="caution">
    <text evidence="5">The sequence shown here is derived from an EMBL/GenBank/DDBJ whole genome shotgun (WGS) entry which is preliminary data.</text>
</comment>
<dbReference type="PANTHER" id="PTHR40055">
    <property type="entry name" value="TRANSCRIPTIONAL REGULATOR YGIV-RELATED"/>
    <property type="match status" value="1"/>
</dbReference>
<dbReference type="Gene3D" id="1.10.10.60">
    <property type="entry name" value="Homeodomain-like"/>
    <property type="match status" value="2"/>
</dbReference>
<dbReference type="InterPro" id="IPR050908">
    <property type="entry name" value="SmbC-like"/>
</dbReference>
<gene>
    <name evidence="5" type="ORF">FHS74_004360</name>
</gene>
<dbReference type="InterPro" id="IPR009057">
    <property type="entry name" value="Homeodomain-like_sf"/>
</dbReference>
<evidence type="ECO:0000313" key="6">
    <source>
        <dbReference type="Proteomes" id="UP000539175"/>
    </source>
</evidence>
<keyword evidence="6" id="KW-1185">Reference proteome</keyword>
<dbReference type="SUPFAM" id="SSF55136">
    <property type="entry name" value="Probable bacterial effector-binding domain"/>
    <property type="match status" value="1"/>
</dbReference>
<dbReference type="InterPro" id="IPR010499">
    <property type="entry name" value="AraC_E-bd"/>
</dbReference>
<dbReference type="PROSITE" id="PS00041">
    <property type="entry name" value="HTH_ARAC_FAMILY_1"/>
    <property type="match status" value="1"/>
</dbReference>
<evidence type="ECO:0000256" key="3">
    <source>
        <dbReference type="ARBA" id="ARBA00023163"/>
    </source>
</evidence>
<dbReference type="PANTHER" id="PTHR40055:SF1">
    <property type="entry name" value="TRANSCRIPTIONAL REGULATOR YGIV-RELATED"/>
    <property type="match status" value="1"/>
</dbReference>
<evidence type="ECO:0000256" key="1">
    <source>
        <dbReference type="ARBA" id="ARBA00023015"/>
    </source>
</evidence>
<dbReference type="InterPro" id="IPR018062">
    <property type="entry name" value="HTH_AraC-typ_CS"/>
</dbReference>
<keyword evidence="1" id="KW-0805">Transcription regulation</keyword>
<dbReference type="SMART" id="SM00871">
    <property type="entry name" value="AraC_E_bind"/>
    <property type="match status" value="1"/>
</dbReference>
<dbReference type="Pfam" id="PF06445">
    <property type="entry name" value="GyrI-like"/>
    <property type="match status" value="1"/>
</dbReference>
<dbReference type="RefSeq" id="WP_343066992.1">
    <property type="nucleotide sequence ID" value="NZ_JACIIZ010000013.1"/>
</dbReference>
<dbReference type="SMART" id="SM00342">
    <property type="entry name" value="HTH_ARAC"/>
    <property type="match status" value="1"/>
</dbReference>
<dbReference type="GO" id="GO:0043565">
    <property type="term" value="F:sequence-specific DNA binding"/>
    <property type="evidence" value="ECO:0007669"/>
    <property type="project" value="InterPro"/>
</dbReference>
<dbReference type="GO" id="GO:0003700">
    <property type="term" value="F:DNA-binding transcription factor activity"/>
    <property type="evidence" value="ECO:0007669"/>
    <property type="project" value="InterPro"/>
</dbReference>
<dbReference type="EMBL" id="JACIIZ010000013">
    <property type="protein sequence ID" value="MBB6253784.1"/>
    <property type="molecule type" value="Genomic_DNA"/>
</dbReference>
<evidence type="ECO:0000313" key="5">
    <source>
        <dbReference type="EMBL" id="MBB6253784.1"/>
    </source>
</evidence>
<evidence type="ECO:0000256" key="2">
    <source>
        <dbReference type="ARBA" id="ARBA00023125"/>
    </source>
</evidence>
<keyword evidence="2" id="KW-0238">DNA-binding</keyword>
<dbReference type="InterPro" id="IPR029442">
    <property type="entry name" value="GyrI-like"/>
</dbReference>
<dbReference type="Proteomes" id="UP000539175">
    <property type="component" value="Unassembled WGS sequence"/>
</dbReference>
<dbReference type="AlphaFoldDB" id="A0A7X0EGN3"/>
<protein>
    <submittedName>
        <fullName evidence="5">AraC family transcriptional regulator</fullName>
    </submittedName>
</protein>
<sequence>MKTPFPSYLQRFQRVLRHIDEHLGEGLGLDVLAGVAAFSPHHFHRQFTALLGVPPGRYVQLVRLKRATWRLAFRDAPVLEVALDSGYQGPEAFTRAFRQQTGQSPSAFRRQPDWAAWQAGYRPVSDIRRNFMTDAFAPVRVIDAPDIPVAVLEHRGDPATLGDSVRSFIQWRRAAGLAPRLSATYNIFHDDPDQTDPADFRLDICAAAARVPANDLGVRAGIIPGGRCAVLRHVGTDEGFGAAIRHLYADWLPSSGQDLRDFPLYCQRVAFFPDVPEHEAITDIFLPLK</sequence>
<reference evidence="5 6" key="1">
    <citation type="submission" date="2020-08" db="EMBL/GenBank/DDBJ databases">
        <title>Genomic Encyclopedia of Type Strains, Phase IV (KMG-IV): sequencing the most valuable type-strain genomes for metagenomic binning, comparative biology and taxonomic classification.</title>
        <authorList>
            <person name="Goeker M."/>
        </authorList>
    </citation>
    <scope>NUCLEOTIDE SEQUENCE [LARGE SCALE GENOMIC DNA]</scope>
    <source>
        <strain evidence="5 6">DSM 22198</strain>
    </source>
</reference>
<dbReference type="InterPro" id="IPR018060">
    <property type="entry name" value="HTH_AraC"/>
</dbReference>